<organism evidence="2 3">
    <name type="scientific">Bacteroides cellulosilyticus</name>
    <dbReference type="NCBI Taxonomy" id="246787"/>
    <lineage>
        <taxon>Bacteria</taxon>
        <taxon>Pseudomonadati</taxon>
        <taxon>Bacteroidota</taxon>
        <taxon>Bacteroidia</taxon>
        <taxon>Bacteroidales</taxon>
        <taxon>Bacteroidaceae</taxon>
        <taxon>Bacteroides</taxon>
    </lineage>
</organism>
<keyword evidence="1" id="KW-1133">Transmembrane helix</keyword>
<evidence type="ECO:0000256" key="1">
    <source>
        <dbReference type="SAM" id="Phobius"/>
    </source>
</evidence>
<proteinExistence type="predicted"/>
<name>A0A125MGI6_9BACE</name>
<keyword evidence="1" id="KW-0472">Membrane</keyword>
<sequence>MKTREYIGKLTTGKWTRMTVLAIAAFIVFGYLYSRGVSPVWTAVAIVCFRGFFRFLYKVACFLVAAAILFCILSYLVF</sequence>
<evidence type="ECO:0000313" key="2">
    <source>
        <dbReference type="EMBL" id="KAA5414200.1"/>
    </source>
</evidence>
<comment type="caution">
    <text evidence="2">The sequence shown here is derived from an EMBL/GenBank/DDBJ whole genome shotgun (WGS) entry which is preliminary data.</text>
</comment>
<dbReference type="EMBL" id="VVYV01000043">
    <property type="protein sequence ID" value="KAA5414200.1"/>
    <property type="molecule type" value="Genomic_DNA"/>
</dbReference>
<dbReference type="Proteomes" id="UP000448877">
    <property type="component" value="Unassembled WGS sequence"/>
</dbReference>
<evidence type="ECO:0000313" key="3">
    <source>
        <dbReference type="Proteomes" id="UP000448877"/>
    </source>
</evidence>
<gene>
    <name evidence="2" type="ORF">F2Y81_20665</name>
</gene>
<dbReference type="GeneID" id="75113687"/>
<feature type="transmembrane region" description="Helical" evidence="1">
    <location>
        <begin position="15"/>
        <end position="34"/>
    </location>
</feature>
<dbReference type="RefSeq" id="WP_005680446.1">
    <property type="nucleotide sequence ID" value="NZ_CABMLT010000009.1"/>
</dbReference>
<dbReference type="AlphaFoldDB" id="A0A125MGI6"/>
<keyword evidence="1" id="KW-0812">Transmembrane</keyword>
<feature type="transmembrane region" description="Helical" evidence="1">
    <location>
        <begin position="55"/>
        <end position="77"/>
    </location>
</feature>
<accession>A0A125MGI6</accession>
<reference evidence="2 3" key="1">
    <citation type="journal article" date="2019" name="Nat. Med.">
        <title>A library of human gut bacterial isolates paired with longitudinal multiomics data enables mechanistic microbiome research.</title>
        <authorList>
            <person name="Poyet M."/>
            <person name="Groussin M."/>
            <person name="Gibbons S.M."/>
            <person name="Avila-Pacheco J."/>
            <person name="Jiang X."/>
            <person name="Kearney S.M."/>
            <person name="Perrotta A.R."/>
            <person name="Berdy B."/>
            <person name="Zhao S."/>
            <person name="Lieberman T.D."/>
            <person name="Swanson P.K."/>
            <person name="Smith M."/>
            <person name="Roesemann S."/>
            <person name="Alexander J.E."/>
            <person name="Rich S.A."/>
            <person name="Livny J."/>
            <person name="Vlamakis H."/>
            <person name="Clish C."/>
            <person name="Bullock K."/>
            <person name="Deik A."/>
            <person name="Scott J."/>
            <person name="Pierce K.A."/>
            <person name="Xavier R.J."/>
            <person name="Alm E.J."/>
        </authorList>
    </citation>
    <scope>NUCLEOTIDE SEQUENCE [LARGE SCALE GENOMIC DNA]</scope>
    <source>
        <strain evidence="2 3">BIOML-A6</strain>
    </source>
</reference>
<protein>
    <submittedName>
        <fullName evidence="2">Uncharacterized protein</fullName>
    </submittedName>
</protein>